<dbReference type="GO" id="GO:0045087">
    <property type="term" value="P:innate immune response"/>
    <property type="evidence" value="ECO:0007669"/>
    <property type="project" value="TreeGrafter"/>
</dbReference>
<comment type="caution">
    <text evidence="14">The sequence shown here is derived from an EMBL/GenBank/DDBJ whole genome shotgun (WGS) entry which is preliminary data.</text>
</comment>
<feature type="transmembrane region" description="Helical" evidence="10">
    <location>
        <begin position="1206"/>
        <end position="1225"/>
    </location>
</feature>
<feature type="domain" description="Disintegrin" evidence="12">
    <location>
        <begin position="920"/>
        <end position="1007"/>
    </location>
</feature>
<evidence type="ECO:0000313" key="14">
    <source>
        <dbReference type="EMBL" id="KAJ8398484.1"/>
    </source>
</evidence>
<feature type="binding site" evidence="8">
    <location>
        <position position="850"/>
    </location>
    <ligand>
        <name>Zn(2+)</name>
        <dbReference type="ChEBI" id="CHEBI:29105"/>
        <note>catalytic</note>
    </ligand>
</feature>
<name>A0AAD7S9K3_9TELE</name>
<evidence type="ECO:0000256" key="7">
    <source>
        <dbReference type="PROSITE-ProRule" id="PRU00076"/>
    </source>
</evidence>
<dbReference type="Pfam" id="PF00200">
    <property type="entry name" value="Disintegrin"/>
    <property type="match status" value="1"/>
</dbReference>
<dbReference type="InterPro" id="IPR058842">
    <property type="entry name" value="DCST1_C"/>
</dbReference>
<dbReference type="InterPro" id="IPR012858">
    <property type="entry name" value="DC_STAMP-like"/>
</dbReference>
<dbReference type="GO" id="GO:0005178">
    <property type="term" value="F:integrin binding"/>
    <property type="evidence" value="ECO:0007669"/>
    <property type="project" value="TreeGrafter"/>
</dbReference>
<feature type="compositionally biased region" description="Pro residues" evidence="9">
    <location>
        <begin position="1318"/>
        <end position="1328"/>
    </location>
</feature>
<keyword evidence="5 7" id="KW-1015">Disulfide bond</keyword>
<comment type="caution">
    <text evidence="7">Lacks conserved residue(s) required for the propagation of feature annotation.</text>
</comment>
<keyword evidence="8" id="KW-0479">Metal-binding</keyword>
<dbReference type="Pfam" id="PF07782">
    <property type="entry name" value="DC_STAMP"/>
    <property type="match status" value="1"/>
</dbReference>
<keyword evidence="4 10" id="KW-0472">Membrane</keyword>
<evidence type="ECO:0000256" key="2">
    <source>
        <dbReference type="ARBA" id="ARBA00022692"/>
    </source>
</evidence>
<evidence type="ECO:0000256" key="9">
    <source>
        <dbReference type="SAM" id="MobiDB-lite"/>
    </source>
</evidence>
<dbReference type="FunFam" id="4.10.70.10:FF:000001">
    <property type="entry name" value="Disintegrin and metalloproteinase domain-containing protein 22"/>
    <property type="match status" value="1"/>
</dbReference>
<feature type="domain" description="Peptidase M12B" evidence="13">
    <location>
        <begin position="711"/>
        <end position="912"/>
    </location>
</feature>
<protein>
    <recommendedName>
        <fullName evidence="16">Disintegrin and metalloproteinase domain-containing protein 15</fullName>
    </recommendedName>
</protein>
<dbReference type="SUPFAM" id="SSF55486">
    <property type="entry name" value="Metalloproteases ('zincins'), catalytic domain"/>
    <property type="match status" value="1"/>
</dbReference>
<evidence type="ECO:0008006" key="16">
    <source>
        <dbReference type="Google" id="ProtNLM"/>
    </source>
</evidence>
<proteinExistence type="predicted"/>
<dbReference type="GO" id="GO:0006508">
    <property type="term" value="P:proteolysis"/>
    <property type="evidence" value="ECO:0007669"/>
    <property type="project" value="InterPro"/>
</dbReference>
<feature type="disulfide bond" evidence="7">
    <location>
        <begin position="1172"/>
        <end position="1181"/>
    </location>
</feature>
<feature type="region of interest" description="Disordered" evidence="9">
    <location>
        <begin position="1241"/>
        <end position="1382"/>
    </location>
</feature>
<feature type="binding site" evidence="8">
    <location>
        <position position="846"/>
    </location>
    <ligand>
        <name>Zn(2+)</name>
        <dbReference type="ChEBI" id="CHEBI:29105"/>
        <note>catalytic</note>
    </ligand>
</feature>
<evidence type="ECO:0000256" key="4">
    <source>
        <dbReference type="ARBA" id="ARBA00023136"/>
    </source>
</evidence>
<dbReference type="PROSITE" id="PS50026">
    <property type="entry name" value="EGF_3"/>
    <property type="match status" value="1"/>
</dbReference>
<feature type="compositionally biased region" description="Pro residues" evidence="9">
    <location>
        <begin position="1294"/>
        <end position="1306"/>
    </location>
</feature>
<reference evidence="14" key="1">
    <citation type="journal article" date="2023" name="Science">
        <title>Genome structures resolve the early diversification of teleost fishes.</title>
        <authorList>
            <person name="Parey E."/>
            <person name="Louis A."/>
            <person name="Montfort J."/>
            <person name="Bouchez O."/>
            <person name="Roques C."/>
            <person name="Iampietro C."/>
            <person name="Lluch J."/>
            <person name="Castinel A."/>
            <person name="Donnadieu C."/>
            <person name="Desvignes T."/>
            <person name="Floi Bucao C."/>
            <person name="Jouanno E."/>
            <person name="Wen M."/>
            <person name="Mejri S."/>
            <person name="Dirks R."/>
            <person name="Jansen H."/>
            <person name="Henkel C."/>
            <person name="Chen W.J."/>
            <person name="Zahm M."/>
            <person name="Cabau C."/>
            <person name="Klopp C."/>
            <person name="Thompson A.W."/>
            <person name="Robinson-Rechavi M."/>
            <person name="Braasch I."/>
            <person name="Lecointre G."/>
            <person name="Bobe J."/>
            <person name="Postlethwait J.H."/>
            <person name="Berthelot C."/>
            <person name="Roest Crollius H."/>
            <person name="Guiguen Y."/>
        </authorList>
    </citation>
    <scope>NUCLEOTIDE SEQUENCE</scope>
    <source>
        <strain evidence="14">NC1722</strain>
    </source>
</reference>
<feature type="transmembrane region" description="Helical" evidence="10">
    <location>
        <begin position="281"/>
        <end position="302"/>
    </location>
</feature>
<feature type="region of interest" description="Disordered" evidence="9">
    <location>
        <begin position="1395"/>
        <end position="1414"/>
    </location>
</feature>
<dbReference type="PROSITE" id="PS50215">
    <property type="entry name" value="ADAM_MEPRO"/>
    <property type="match status" value="1"/>
</dbReference>
<dbReference type="SMART" id="SM00608">
    <property type="entry name" value="ACR"/>
    <property type="match status" value="1"/>
</dbReference>
<keyword evidence="15" id="KW-1185">Reference proteome</keyword>
<evidence type="ECO:0000256" key="3">
    <source>
        <dbReference type="ARBA" id="ARBA00022989"/>
    </source>
</evidence>
<feature type="disulfide bond" evidence="6">
    <location>
        <begin position="979"/>
        <end position="999"/>
    </location>
</feature>
<dbReference type="GO" id="GO:0016020">
    <property type="term" value="C:membrane"/>
    <property type="evidence" value="ECO:0007669"/>
    <property type="project" value="UniProtKB-SubCell"/>
</dbReference>
<dbReference type="InterPro" id="IPR001762">
    <property type="entry name" value="Disintegrin_dom"/>
</dbReference>
<feature type="active site" evidence="8">
    <location>
        <position position="847"/>
    </location>
</feature>
<dbReference type="Gene3D" id="3.40.390.10">
    <property type="entry name" value="Collagenase (Catalytic Domain)"/>
    <property type="match status" value="1"/>
</dbReference>
<dbReference type="GO" id="GO:0004222">
    <property type="term" value="F:metalloendopeptidase activity"/>
    <property type="evidence" value="ECO:0007669"/>
    <property type="project" value="InterPro"/>
</dbReference>
<dbReference type="GO" id="GO:0005615">
    <property type="term" value="C:extracellular space"/>
    <property type="evidence" value="ECO:0007669"/>
    <property type="project" value="TreeGrafter"/>
</dbReference>
<dbReference type="Pfam" id="PF01562">
    <property type="entry name" value="Pep_M12B_propep"/>
    <property type="match status" value="1"/>
</dbReference>
<evidence type="ECO:0000259" key="11">
    <source>
        <dbReference type="PROSITE" id="PS50026"/>
    </source>
</evidence>
<keyword evidence="8" id="KW-0862">Zinc</keyword>
<evidence type="ECO:0000313" key="15">
    <source>
        <dbReference type="Proteomes" id="UP001221898"/>
    </source>
</evidence>
<dbReference type="Pfam" id="PF01421">
    <property type="entry name" value="Reprolysin"/>
    <property type="match status" value="1"/>
</dbReference>
<dbReference type="InterPro" id="IPR006586">
    <property type="entry name" value="ADAM_Cys-rich"/>
</dbReference>
<keyword evidence="2 10" id="KW-0812">Transmembrane</keyword>
<dbReference type="Pfam" id="PF08516">
    <property type="entry name" value="ADAM_CR"/>
    <property type="match status" value="1"/>
</dbReference>
<feature type="domain" description="EGF-like" evidence="11">
    <location>
        <begin position="1150"/>
        <end position="1182"/>
    </location>
</feature>
<dbReference type="PROSITE" id="PS01186">
    <property type="entry name" value="EGF_2"/>
    <property type="match status" value="1"/>
</dbReference>
<dbReference type="InterPro" id="IPR024079">
    <property type="entry name" value="MetalloPept_cat_dom_sf"/>
</dbReference>
<dbReference type="Gene3D" id="4.10.70.10">
    <property type="entry name" value="Disintegrin domain"/>
    <property type="match status" value="1"/>
</dbReference>
<accession>A0AAD7S9K3</accession>
<evidence type="ECO:0000259" key="13">
    <source>
        <dbReference type="PROSITE" id="PS50215"/>
    </source>
</evidence>
<dbReference type="Proteomes" id="UP001221898">
    <property type="component" value="Unassembled WGS sequence"/>
</dbReference>
<dbReference type="GO" id="GO:0046872">
    <property type="term" value="F:metal ion binding"/>
    <property type="evidence" value="ECO:0007669"/>
    <property type="project" value="UniProtKB-KW"/>
</dbReference>
<gene>
    <name evidence="14" type="ORF">AAFF_G00427390</name>
</gene>
<dbReference type="InterPro" id="IPR002870">
    <property type="entry name" value="Peptidase_M12B_N"/>
</dbReference>
<dbReference type="PROSITE" id="PS50214">
    <property type="entry name" value="DISINTEGRIN_2"/>
    <property type="match status" value="1"/>
</dbReference>
<evidence type="ECO:0000256" key="10">
    <source>
        <dbReference type="SAM" id="Phobius"/>
    </source>
</evidence>
<evidence type="ECO:0000256" key="5">
    <source>
        <dbReference type="ARBA" id="ARBA00023157"/>
    </source>
</evidence>
<dbReference type="SMART" id="SM00050">
    <property type="entry name" value="DISIN"/>
    <property type="match status" value="1"/>
</dbReference>
<dbReference type="EMBL" id="JAINUG010000090">
    <property type="protein sequence ID" value="KAJ8398484.1"/>
    <property type="molecule type" value="Genomic_DNA"/>
</dbReference>
<dbReference type="PRINTS" id="PR00289">
    <property type="entry name" value="DISINTEGRIN"/>
</dbReference>
<feature type="compositionally biased region" description="Pro residues" evidence="9">
    <location>
        <begin position="1339"/>
        <end position="1350"/>
    </location>
</feature>
<feature type="binding site" evidence="8">
    <location>
        <position position="856"/>
    </location>
    <ligand>
        <name>Zn(2+)</name>
        <dbReference type="ChEBI" id="CHEBI:29105"/>
        <note>catalytic</note>
    </ligand>
</feature>
<dbReference type="Pfam" id="PF26037">
    <property type="entry name" value="zf-RING_DCST1_C"/>
    <property type="match status" value="1"/>
</dbReference>
<organism evidence="14 15">
    <name type="scientific">Aldrovandia affinis</name>
    <dbReference type="NCBI Taxonomy" id="143900"/>
    <lineage>
        <taxon>Eukaryota</taxon>
        <taxon>Metazoa</taxon>
        <taxon>Chordata</taxon>
        <taxon>Craniata</taxon>
        <taxon>Vertebrata</taxon>
        <taxon>Euteleostomi</taxon>
        <taxon>Actinopterygii</taxon>
        <taxon>Neopterygii</taxon>
        <taxon>Teleostei</taxon>
        <taxon>Notacanthiformes</taxon>
        <taxon>Halosauridae</taxon>
        <taxon>Aldrovandia</taxon>
    </lineage>
</organism>
<comment type="subcellular location">
    <subcellularLocation>
        <location evidence="1">Membrane</location>
        <topology evidence="1">Single-pass membrane protein</topology>
    </subcellularLocation>
</comment>
<evidence type="ECO:0000256" key="8">
    <source>
        <dbReference type="PROSITE-ProRule" id="PRU00276"/>
    </source>
</evidence>
<dbReference type="InterPro" id="IPR000742">
    <property type="entry name" value="EGF"/>
</dbReference>
<dbReference type="FunFam" id="3.40.390.10:FF:000002">
    <property type="entry name" value="Disintegrin and metalloproteinase domain-containing protein 22"/>
    <property type="match status" value="1"/>
</dbReference>
<dbReference type="PANTHER" id="PTHR11905">
    <property type="entry name" value="ADAM A DISINTEGRIN AND METALLOPROTEASE DOMAIN"/>
    <property type="match status" value="1"/>
</dbReference>
<dbReference type="InterPro" id="IPR001590">
    <property type="entry name" value="Peptidase_M12B"/>
</dbReference>
<keyword evidence="3 10" id="KW-1133">Transmembrane helix</keyword>
<feature type="disulfide bond" evidence="7">
    <location>
        <begin position="1154"/>
        <end position="1164"/>
    </location>
</feature>
<dbReference type="GO" id="GO:0007229">
    <property type="term" value="P:integrin-mediated signaling pathway"/>
    <property type="evidence" value="ECO:0007669"/>
    <property type="project" value="TreeGrafter"/>
</dbReference>
<evidence type="ECO:0000256" key="1">
    <source>
        <dbReference type="ARBA" id="ARBA00004167"/>
    </source>
</evidence>
<dbReference type="CDD" id="cd04269">
    <property type="entry name" value="ZnMc_adamalysin_II_like"/>
    <property type="match status" value="1"/>
</dbReference>
<evidence type="ECO:0000256" key="6">
    <source>
        <dbReference type="PROSITE-ProRule" id="PRU00068"/>
    </source>
</evidence>
<dbReference type="InterPro" id="IPR036436">
    <property type="entry name" value="Disintegrin_dom_sf"/>
</dbReference>
<dbReference type="SUPFAM" id="SSF57552">
    <property type="entry name" value="Blood coagulation inhibitor (disintegrin)"/>
    <property type="match status" value="1"/>
</dbReference>
<keyword evidence="7" id="KW-0245">EGF-like domain</keyword>
<sequence>MVGSRGRSYVMLFVMYGLYQGPISNIYHNVQDVAFSMGCNIELQIQHSKVMWKLVIDPFLQAMQGIVDDEGKFQDEAKDVTRNFQSIREEVMGEYGYNSLNQESALKGKSTQELFVAKTMLRCEYVVQQGIDRCRDWFQVKWQECMDTIKAPVISHFLCVPMQFHFLCDILRVMTPWCKEKIPVEGNFGQTYDKINTSINSLGEDFSTTLVAKTEQQSLLGVEVLQKEFSEELRKSFERRRAINYARQYCQVIRFDNKYITTYFRQIDARRKKATLGMVKVCGLALFIGIMLATDWILYHIFDIIRRHTFTEYSFISEFCLSPMSMFRVMISWEEYLWSTVPILIMALMCCLQVYSNRLRRVICAFYFPKREKRRALFLYSLQIQRRISYLDTQRKRLMKRGKPQRTVLSVFSSMFGRLGFRLQWCCVCGERQTGGQCVECSVQGCQVAYCPQCWRDLGRVCFACTSYTQRNRLGLLQDSDLGIFVPEESLHNSQKKDPTGEKFKSENATTRTFLPFQKNHHRERKGEPPERTRPFIIVDGYRKKLSEALHNGHPESLVCELQVGGNIYLLDLEKNLDLMPKPLNVFYYLPNGTGVSLEESLPIHCYYHGSVRGVPMSRVALSTCSGLRGVIVINATLSFELLPEEEEEHEGREWSEGVEEEEEEGMHLLYAAHQLESQMGGCGVSHTPLTPLVAPPQLHRSKRDILSETKYIELVLVVDHKEYMHYQKNKTIIYRMLDVANRVDWFYRPLNVRVALLGLEIWSDQDKIQVDKNPTETLNRFLEWRTRVLLPRLRHDNAQLVMGDSFDGTTVGMASQSSMCSKDRSGGVNVDHLVSVLGVASTVAHELGHNLGMSHDTADRHCQCQNEPRLGGCIMEPSTGFMPGQLFSSCSKGDLSLSLLHGGGMCLFNMPQPEKLLGGPRCGNLYVEKGEECDCGLVDECNDPCCNVSTCKLVPGAQCSSDGICCDNCKLRPAGWVCRDPLGDCDLPEHCTGASAYCPPNVFLQNGESCDGEQSYCYSGVCASLDYQCQMLWGPNSTKAPEVCFSSVNKQGSKHGNCGQTPNGTYIPCPAADVQCGKIQCQGGSERPLLGSSAQITKVRLNFTDLVCRGTYFDLGDDVTDPATVSQGAACGPAKACVDQRCQDVSVFGVEECQRKCNGHGICNSNKNCHCDVGWAPPDCKYSGYGGSVDSGPARDPKDSDPATVALLVIFLFVLPVVLLFLALRFPRCRRRLSCLGGSPFHKGASRQPSRTPVTERVDPQNGEQVLPLRYHRTQQTDIPLTPPSNKPAGERPAPPNKPLPPDPIPTGAKPTEDRPAPPNKPLPPDPVFTDRQTFRPVKPPVPKKPLPADPSSHPVPGVPPSCLTPGVLPQHGASPSSVPTYGPRIAVVPARRAPLPPIRTSQSCKAHSLPPV</sequence>
<dbReference type="PANTHER" id="PTHR11905:SF130">
    <property type="entry name" value="DISINTEGRIN AND METALLOPROTEINASE DOMAIN-CONTAINING PROTEIN 15"/>
    <property type="match status" value="1"/>
</dbReference>
<dbReference type="InterPro" id="IPR034027">
    <property type="entry name" value="Reprolysin_adamalysin"/>
</dbReference>
<evidence type="ECO:0000259" key="12">
    <source>
        <dbReference type="PROSITE" id="PS50214"/>
    </source>
</evidence>